<proteinExistence type="predicted"/>
<name>A0A517YF77_9BACT</name>
<accession>A0A517YF77</accession>
<organism evidence="1 2">
    <name type="scientific">Anatilimnocola aggregata</name>
    <dbReference type="NCBI Taxonomy" id="2528021"/>
    <lineage>
        <taxon>Bacteria</taxon>
        <taxon>Pseudomonadati</taxon>
        <taxon>Planctomycetota</taxon>
        <taxon>Planctomycetia</taxon>
        <taxon>Pirellulales</taxon>
        <taxon>Pirellulaceae</taxon>
        <taxon>Anatilimnocola</taxon>
    </lineage>
</organism>
<keyword evidence="2" id="KW-1185">Reference proteome</keyword>
<reference evidence="1 2" key="1">
    <citation type="submission" date="2019-02" db="EMBL/GenBank/DDBJ databases">
        <title>Deep-cultivation of Planctomycetes and their phenomic and genomic characterization uncovers novel biology.</title>
        <authorList>
            <person name="Wiegand S."/>
            <person name="Jogler M."/>
            <person name="Boedeker C."/>
            <person name="Pinto D."/>
            <person name="Vollmers J."/>
            <person name="Rivas-Marin E."/>
            <person name="Kohn T."/>
            <person name="Peeters S.H."/>
            <person name="Heuer A."/>
            <person name="Rast P."/>
            <person name="Oberbeckmann S."/>
            <person name="Bunk B."/>
            <person name="Jeske O."/>
            <person name="Meyerdierks A."/>
            <person name="Storesund J.E."/>
            <person name="Kallscheuer N."/>
            <person name="Luecker S."/>
            <person name="Lage O.M."/>
            <person name="Pohl T."/>
            <person name="Merkel B.J."/>
            <person name="Hornburger P."/>
            <person name="Mueller R.-W."/>
            <person name="Bruemmer F."/>
            <person name="Labrenz M."/>
            <person name="Spormann A.M."/>
            <person name="Op den Camp H."/>
            <person name="Overmann J."/>
            <person name="Amann R."/>
            <person name="Jetten M.S.M."/>
            <person name="Mascher T."/>
            <person name="Medema M.H."/>
            <person name="Devos D.P."/>
            <person name="Kaster A.-K."/>
            <person name="Ovreas L."/>
            <person name="Rohde M."/>
            <person name="Galperin M.Y."/>
            <person name="Jogler C."/>
        </authorList>
    </citation>
    <scope>NUCLEOTIDE SEQUENCE [LARGE SCALE GENOMIC DNA]</scope>
    <source>
        <strain evidence="1 2">ETA_A8</strain>
    </source>
</reference>
<protein>
    <submittedName>
        <fullName evidence="1">Uncharacterized protein</fullName>
    </submittedName>
</protein>
<dbReference type="KEGG" id="aagg:ETAA8_39930"/>
<evidence type="ECO:0000313" key="2">
    <source>
        <dbReference type="Proteomes" id="UP000315017"/>
    </source>
</evidence>
<evidence type="ECO:0000313" key="1">
    <source>
        <dbReference type="EMBL" id="QDU28887.1"/>
    </source>
</evidence>
<dbReference type="AlphaFoldDB" id="A0A517YF77"/>
<dbReference type="EMBL" id="CP036274">
    <property type="protein sequence ID" value="QDU28887.1"/>
    <property type="molecule type" value="Genomic_DNA"/>
</dbReference>
<gene>
    <name evidence="1" type="ORF">ETAA8_39930</name>
</gene>
<sequence length="235" mass="26925">MIARQFNAAGLAAFRGYLAECRIEPARAVPQTLLVDPAFSDPTTSPVHVEPRQFRTRQVAAEYLHQVLSPISDHDLLANAGLWSWLSLYYFDQVCPIVMGIRQVTNDYSYVFEPKNPRHFYRHLLFIAWRVKNMAPEHCRLFLTPAVSTLDHVTTEVLKRLYLTRIPCIFEVLDRLYWDSSRGRARAGIVGTKVKAGDLVHRLPIRIRQLEVTYDLNSLSADQLVSLLGTEFQQA</sequence>
<dbReference type="Proteomes" id="UP000315017">
    <property type="component" value="Chromosome"/>
</dbReference>